<dbReference type="SUPFAM" id="SSF55785">
    <property type="entry name" value="PYP-like sensor domain (PAS domain)"/>
    <property type="match status" value="1"/>
</dbReference>
<evidence type="ECO:0000313" key="5">
    <source>
        <dbReference type="EMBL" id="KAG5176475.1"/>
    </source>
</evidence>
<keyword evidence="1" id="KW-0285">Flavoprotein</keyword>
<dbReference type="GO" id="GO:0005634">
    <property type="term" value="C:nucleus"/>
    <property type="evidence" value="ECO:0007669"/>
    <property type="project" value="TreeGrafter"/>
</dbReference>
<dbReference type="OrthoDB" id="447251at2759"/>
<accession>A0A835YJU8</accession>
<dbReference type="InterPro" id="IPR000700">
    <property type="entry name" value="PAS-assoc_C"/>
</dbReference>
<evidence type="ECO:0000256" key="3">
    <source>
        <dbReference type="ARBA" id="ARBA00022991"/>
    </source>
</evidence>
<organism evidence="5 6">
    <name type="scientific">Tribonema minus</name>
    <dbReference type="NCBI Taxonomy" id="303371"/>
    <lineage>
        <taxon>Eukaryota</taxon>
        <taxon>Sar</taxon>
        <taxon>Stramenopiles</taxon>
        <taxon>Ochrophyta</taxon>
        <taxon>PX clade</taxon>
        <taxon>Xanthophyceae</taxon>
        <taxon>Tribonematales</taxon>
        <taxon>Tribonemataceae</taxon>
        <taxon>Tribonema</taxon>
    </lineage>
</organism>
<name>A0A835YJU8_9STRA</name>
<evidence type="ECO:0000256" key="2">
    <source>
        <dbReference type="ARBA" id="ARBA00022643"/>
    </source>
</evidence>
<dbReference type="AlphaFoldDB" id="A0A835YJU8"/>
<dbReference type="Pfam" id="PF13426">
    <property type="entry name" value="PAS_9"/>
    <property type="match status" value="1"/>
</dbReference>
<reference evidence="5" key="1">
    <citation type="submission" date="2021-02" db="EMBL/GenBank/DDBJ databases">
        <title>First Annotated Genome of the Yellow-green Alga Tribonema minus.</title>
        <authorList>
            <person name="Mahan K.M."/>
        </authorList>
    </citation>
    <scope>NUCLEOTIDE SEQUENCE</scope>
    <source>
        <strain evidence="5">UTEX B ZZ1240</strain>
    </source>
</reference>
<evidence type="ECO:0000259" key="4">
    <source>
        <dbReference type="PROSITE" id="PS50113"/>
    </source>
</evidence>
<dbReference type="EMBL" id="JAFCMP010000536">
    <property type="protein sequence ID" value="KAG5176475.1"/>
    <property type="molecule type" value="Genomic_DNA"/>
</dbReference>
<feature type="domain" description="PAC" evidence="4">
    <location>
        <begin position="61"/>
        <end position="113"/>
    </location>
</feature>
<dbReference type="Gene3D" id="3.30.450.20">
    <property type="entry name" value="PAS domain"/>
    <property type="match status" value="1"/>
</dbReference>
<evidence type="ECO:0000313" key="6">
    <source>
        <dbReference type="Proteomes" id="UP000664859"/>
    </source>
</evidence>
<dbReference type="SMART" id="SM00086">
    <property type="entry name" value="PAC"/>
    <property type="match status" value="1"/>
</dbReference>
<dbReference type="Proteomes" id="UP000664859">
    <property type="component" value="Unassembled WGS sequence"/>
</dbReference>
<protein>
    <submittedName>
        <fullName evidence="5">PAS domain-containing protein</fullName>
    </submittedName>
</protein>
<keyword evidence="3" id="KW-0157">Chromophore</keyword>
<dbReference type="PANTHER" id="PTHR47429:SF2">
    <property type="entry name" value="PROTEIN TWIN LOV 1"/>
    <property type="match status" value="1"/>
</dbReference>
<evidence type="ECO:0000256" key="1">
    <source>
        <dbReference type="ARBA" id="ARBA00022630"/>
    </source>
</evidence>
<dbReference type="NCBIfam" id="TIGR00229">
    <property type="entry name" value="sensory_box"/>
    <property type="match status" value="1"/>
</dbReference>
<proteinExistence type="predicted"/>
<dbReference type="InterPro" id="IPR001610">
    <property type="entry name" value="PAC"/>
</dbReference>
<dbReference type="PROSITE" id="PS50113">
    <property type="entry name" value="PAC"/>
    <property type="match status" value="1"/>
</dbReference>
<sequence length="113" mass="12888">MFCITDPVMHDNPIVFVSDGFIEMTGYNRYEINGINCRFLQGHDTSPEDVAVIRNAINERKHARVCLLNYRKDGTTFINQFNISPLRDANGRLAYFIGVQMEVEGESPVEARC</sequence>
<keyword evidence="2" id="KW-0288">FMN</keyword>
<comment type="caution">
    <text evidence="5">The sequence shown here is derived from an EMBL/GenBank/DDBJ whole genome shotgun (WGS) entry which is preliminary data.</text>
</comment>
<dbReference type="PANTHER" id="PTHR47429">
    <property type="entry name" value="PROTEIN TWIN LOV 1"/>
    <property type="match status" value="1"/>
</dbReference>
<dbReference type="CDD" id="cd00130">
    <property type="entry name" value="PAS"/>
    <property type="match status" value="1"/>
</dbReference>
<gene>
    <name evidence="5" type="ORF">JKP88DRAFT_159246</name>
</gene>
<dbReference type="InterPro" id="IPR000014">
    <property type="entry name" value="PAS"/>
</dbReference>
<dbReference type="InterPro" id="IPR035965">
    <property type="entry name" value="PAS-like_dom_sf"/>
</dbReference>
<keyword evidence="6" id="KW-1185">Reference proteome</keyword>